<dbReference type="EMBL" id="JANAVB010009798">
    <property type="protein sequence ID" value="KAJ6839746.1"/>
    <property type="molecule type" value="Genomic_DNA"/>
</dbReference>
<dbReference type="AlphaFoldDB" id="A0AAX6HFE5"/>
<dbReference type="Proteomes" id="UP001140949">
    <property type="component" value="Unassembled WGS sequence"/>
</dbReference>
<evidence type="ECO:0000313" key="3">
    <source>
        <dbReference type="Proteomes" id="UP001140949"/>
    </source>
</evidence>
<evidence type="ECO:0000313" key="2">
    <source>
        <dbReference type="EMBL" id="KAJ6839746.1"/>
    </source>
</evidence>
<organism evidence="2 3">
    <name type="scientific">Iris pallida</name>
    <name type="common">Sweet iris</name>
    <dbReference type="NCBI Taxonomy" id="29817"/>
    <lineage>
        <taxon>Eukaryota</taxon>
        <taxon>Viridiplantae</taxon>
        <taxon>Streptophyta</taxon>
        <taxon>Embryophyta</taxon>
        <taxon>Tracheophyta</taxon>
        <taxon>Spermatophyta</taxon>
        <taxon>Magnoliopsida</taxon>
        <taxon>Liliopsida</taxon>
        <taxon>Asparagales</taxon>
        <taxon>Iridaceae</taxon>
        <taxon>Iridoideae</taxon>
        <taxon>Irideae</taxon>
        <taxon>Iris</taxon>
    </lineage>
</organism>
<proteinExistence type="predicted"/>
<keyword evidence="3" id="KW-1185">Reference proteome</keyword>
<reference evidence="2" key="2">
    <citation type="submission" date="2023-04" db="EMBL/GenBank/DDBJ databases">
        <authorList>
            <person name="Bruccoleri R.E."/>
            <person name="Oakeley E.J."/>
            <person name="Faust A.-M."/>
            <person name="Dessus-Babus S."/>
            <person name="Altorfer M."/>
            <person name="Burckhardt D."/>
            <person name="Oertli M."/>
            <person name="Naumann U."/>
            <person name="Petersen F."/>
            <person name="Wong J."/>
        </authorList>
    </citation>
    <scope>NUCLEOTIDE SEQUENCE</scope>
    <source>
        <strain evidence="2">GSM-AAB239-AS_SAM_17_03QT</strain>
        <tissue evidence="2">Leaf</tissue>
    </source>
</reference>
<comment type="caution">
    <text evidence="2">The sequence shown here is derived from an EMBL/GenBank/DDBJ whole genome shotgun (WGS) entry which is preliminary data.</text>
</comment>
<evidence type="ECO:0000256" key="1">
    <source>
        <dbReference type="SAM" id="MobiDB-lite"/>
    </source>
</evidence>
<gene>
    <name evidence="2" type="ORF">M6B38_313630</name>
</gene>
<accession>A0AAX6HFE5</accession>
<feature type="region of interest" description="Disordered" evidence="1">
    <location>
        <begin position="1"/>
        <end position="25"/>
    </location>
</feature>
<name>A0AAX6HFE5_IRIPA</name>
<sequence length="67" mass="7176">MGRPPPRPTRLARASEPDLKPTTVALGASEPNRTRICSASIGAALPRPCDASRTSSAVPDCEHRRRI</sequence>
<feature type="region of interest" description="Disordered" evidence="1">
    <location>
        <begin position="47"/>
        <end position="67"/>
    </location>
</feature>
<reference evidence="2" key="1">
    <citation type="journal article" date="2023" name="GigaByte">
        <title>Genome assembly of the bearded iris, Iris pallida Lam.</title>
        <authorList>
            <person name="Bruccoleri R.E."/>
            <person name="Oakeley E.J."/>
            <person name="Faust A.M.E."/>
            <person name="Altorfer M."/>
            <person name="Dessus-Babus S."/>
            <person name="Burckhardt D."/>
            <person name="Oertli M."/>
            <person name="Naumann U."/>
            <person name="Petersen F."/>
            <person name="Wong J."/>
        </authorList>
    </citation>
    <scope>NUCLEOTIDE SEQUENCE</scope>
    <source>
        <strain evidence="2">GSM-AAB239-AS_SAM_17_03QT</strain>
    </source>
</reference>
<protein>
    <submittedName>
        <fullName evidence="2">Uncharacterized protein</fullName>
    </submittedName>
</protein>